<dbReference type="EMBL" id="KB097519">
    <property type="protein sequence ID" value="ESN95520.1"/>
    <property type="molecule type" value="Genomic_DNA"/>
</dbReference>
<dbReference type="CTD" id="20216652"/>
<protein>
    <recommendedName>
        <fullName evidence="8">T-box domain-containing protein</fullName>
    </recommendedName>
</protein>
<keyword evidence="11" id="KW-1185">Reference proteome</keyword>
<evidence type="ECO:0000313" key="9">
    <source>
        <dbReference type="EMBL" id="ESN95520.1"/>
    </source>
</evidence>
<dbReference type="GO" id="GO:0005634">
    <property type="term" value="C:nucleus"/>
    <property type="evidence" value="ECO:0000318"/>
    <property type="project" value="GO_Central"/>
</dbReference>
<dbReference type="InterPro" id="IPR018186">
    <property type="entry name" value="TF_T-box_CS"/>
</dbReference>
<dbReference type="Pfam" id="PF00907">
    <property type="entry name" value="T-box"/>
    <property type="match status" value="1"/>
</dbReference>
<keyword evidence="4 7" id="KW-0238">DNA-binding</keyword>
<dbReference type="InterPro" id="IPR036960">
    <property type="entry name" value="T-box_sf"/>
</dbReference>
<evidence type="ECO:0000256" key="7">
    <source>
        <dbReference type="PROSITE-ProRule" id="PRU00201"/>
    </source>
</evidence>
<comment type="caution">
    <text evidence="7">Lacks conserved residue(s) required for the propagation of feature annotation.</text>
</comment>
<dbReference type="PRINTS" id="PR00937">
    <property type="entry name" value="TBOX"/>
</dbReference>
<dbReference type="GO" id="GO:0000785">
    <property type="term" value="C:chromatin"/>
    <property type="evidence" value="ECO:0000318"/>
    <property type="project" value="GO_Central"/>
</dbReference>
<evidence type="ECO:0000256" key="1">
    <source>
        <dbReference type="ARBA" id="ARBA00004123"/>
    </source>
</evidence>
<dbReference type="RefSeq" id="XP_009026313.1">
    <property type="nucleotide sequence ID" value="XM_009028065.1"/>
</dbReference>
<evidence type="ECO:0000256" key="4">
    <source>
        <dbReference type="ARBA" id="ARBA00023125"/>
    </source>
</evidence>
<evidence type="ECO:0000259" key="8">
    <source>
        <dbReference type="PROSITE" id="PS50252"/>
    </source>
</evidence>
<dbReference type="PROSITE" id="PS50252">
    <property type="entry name" value="TBOX_3"/>
    <property type="match status" value="1"/>
</dbReference>
<feature type="domain" description="T-box" evidence="8">
    <location>
        <begin position="5"/>
        <end position="186"/>
    </location>
</feature>
<dbReference type="Gene3D" id="2.60.40.820">
    <property type="entry name" value="Transcription factor, T-box"/>
    <property type="match status" value="1"/>
</dbReference>
<dbReference type="KEGG" id="hro:HELRODRAFT_86699"/>
<dbReference type="PANTHER" id="PTHR11267">
    <property type="entry name" value="T-BOX PROTEIN-RELATED"/>
    <property type="match status" value="1"/>
</dbReference>
<dbReference type="InterPro" id="IPR046360">
    <property type="entry name" value="T-box_DNA-bd"/>
</dbReference>
<keyword evidence="2" id="KW-0217">Developmental protein</keyword>
<dbReference type="eggNOG" id="KOG3585">
    <property type="taxonomic scope" value="Eukaryota"/>
</dbReference>
<dbReference type="PANTHER" id="PTHR11267:SF196">
    <property type="entry name" value="T-BOX PROTEIN 30_42-RELATED"/>
    <property type="match status" value="1"/>
</dbReference>
<dbReference type="OMA" id="HRYLPRI"/>
<evidence type="ECO:0000256" key="3">
    <source>
        <dbReference type="ARBA" id="ARBA00023015"/>
    </source>
</evidence>
<dbReference type="GeneID" id="20216652"/>
<dbReference type="EnsemblMetazoa" id="HelroT86699">
    <property type="protein sequence ID" value="HelroP86699"/>
    <property type="gene ID" value="HelroG86699"/>
</dbReference>
<evidence type="ECO:0000313" key="11">
    <source>
        <dbReference type="Proteomes" id="UP000015101"/>
    </source>
</evidence>
<dbReference type="GO" id="GO:0000981">
    <property type="term" value="F:DNA-binding transcription factor activity, RNA polymerase II-specific"/>
    <property type="evidence" value="ECO:0000318"/>
    <property type="project" value="GO_Central"/>
</dbReference>
<dbReference type="GO" id="GO:0045893">
    <property type="term" value="P:positive regulation of DNA-templated transcription"/>
    <property type="evidence" value="ECO:0007669"/>
    <property type="project" value="InterPro"/>
</dbReference>
<comment type="subcellular location">
    <subcellularLocation>
        <location evidence="1 7">Nucleus</location>
    </subcellularLocation>
</comment>
<keyword evidence="5" id="KW-0804">Transcription</keyword>
<keyword evidence="3" id="KW-0805">Transcription regulation</keyword>
<evidence type="ECO:0000256" key="6">
    <source>
        <dbReference type="ARBA" id="ARBA00023242"/>
    </source>
</evidence>
<dbReference type="InParanoid" id="T1G6F5"/>
<dbReference type="AlphaFoldDB" id="T1G6F5"/>
<reference evidence="11" key="1">
    <citation type="submission" date="2012-12" db="EMBL/GenBank/DDBJ databases">
        <authorList>
            <person name="Hellsten U."/>
            <person name="Grimwood J."/>
            <person name="Chapman J.A."/>
            <person name="Shapiro H."/>
            <person name="Aerts A."/>
            <person name="Otillar R.P."/>
            <person name="Terry A.Y."/>
            <person name="Boore J.L."/>
            <person name="Simakov O."/>
            <person name="Marletaz F."/>
            <person name="Cho S.-J."/>
            <person name="Edsinger-Gonzales E."/>
            <person name="Havlak P."/>
            <person name="Kuo D.-H."/>
            <person name="Larsson T."/>
            <person name="Lv J."/>
            <person name="Arendt D."/>
            <person name="Savage R."/>
            <person name="Osoegawa K."/>
            <person name="de Jong P."/>
            <person name="Lindberg D.R."/>
            <person name="Seaver E.C."/>
            <person name="Weisblat D.A."/>
            <person name="Putnam N.H."/>
            <person name="Grigoriev I.V."/>
            <person name="Rokhsar D.S."/>
        </authorList>
    </citation>
    <scope>NUCLEOTIDE SEQUENCE</scope>
</reference>
<accession>T1G6F5</accession>
<name>T1G6F5_HELRO</name>
<dbReference type="GO" id="GO:0000978">
    <property type="term" value="F:RNA polymerase II cis-regulatory region sequence-specific DNA binding"/>
    <property type="evidence" value="ECO:0000318"/>
    <property type="project" value="GO_Central"/>
</dbReference>
<dbReference type="PROSITE" id="PS01283">
    <property type="entry name" value="TBOX_1"/>
    <property type="match status" value="1"/>
</dbReference>
<evidence type="ECO:0000313" key="10">
    <source>
        <dbReference type="EnsemblMetazoa" id="HelroP86699"/>
    </source>
</evidence>
<reference evidence="9 11" key="2">
    <citation type="journal article" date="2013" name="Nature">
        <title>Insights into bilaterian evolution from three spiralian genomes.</title>
        <authorList>
            <person name="Simakov O."/>
            <person name="Marletaz F."/>
            <person name="Cho S.J."/>
            <person name="Edsinger-Gonzales E."/>
            <person name="Havlak P."/>
            <person name="Hellsten U."/>
            <person name="Kuo D.H."/>
            <person name="Larsson T."/>
            <person name="Lv J."/>
            <person name="Arendt D."/>
            <person name="Savage R."/>
            <person name="Osoegawa K."/>
            <person name="de Jong P."/>
            <person name="Grimwood J."/>
            <person name="Chapman J.A."/>
            <person name="Shapiro H."/>
            <person name="Aerts A."/>
            <person name="Otillar R.P."/>
            <person name="Terry A.Y."/>
            <person name="Boore J.L."/>
            <person name="Grigoriev I.V."/>
            <person name="Lindberg D.R."/>
            <person name="Seaver E.C."/>
            <person name="Weisblat D.A."/>
            <person name="Putnam N.H."/>
            <person name="Rokhsar D.S."/>
        </authorList>
    </citation>
    <scope>NUCLEOTIDE SEQUENCE</scope>
</reference>
<evidence type="ECO:0000256" key="2">
    <source>
        <dbReference type="ARBA" id="ARBA00022473"/>
    </source>
</evidence>
<dbReference type="Proteomes" id="UP000015101">
    <property type="component" value="Unassembled WGS sequence"/>
</dbReference>
<proteinExistence type="predicted"/>
<evidence type="ECO:0000256" key="5">
    <source>
        <dbReference type="ARBA" id="ARBA00023163"/>
    </source>
</evidence>
<dbReference type="SMART" id="SM00425">
    <property type="entry name" value="TBOX"/>
    <property type="match status" value="1"/>
</dbReference>
<organism evidence="10 11">
    <name type="scientific">Helobdella robusta</name>
    <name type="common">Californian leech</name>
    <dbReference type="NCBI Taxonomy" id="6412"/>
    <lineage>
        <taxon>Eukaryota</taxon>
        <taxon>Metazoa</taxon>
        <taxon>Spiralia</taxon>
        <taxon>Lophotrochozoa</taxon>
        <taxon>Annelida</taxon>
        <taxon>Clitellata</taxon>
        <taxon>Hirudinea</taxon>
        <taxon>Rhynchobdellida</taxon>
        <taxon>Glossiphoniidae</taxon>
        <taxon>Helobdella</taxon>
    </lineage>
</organism>
<dbReference type="EMBL" id="AMQM01006802">
    <property type="status" value="NOT_ANNOTATED_CDS"/>
    <property type="molecule type" value="Genomic_DNA"/>
</dbReference>
<dbReference type="OrthoDB" id="7442607at2759"/>
<dbReference type="HOGENOM" id="CLU_014430_3_1_1"/>
<dbReference type="FunFam" id="2.60.40.820:FF:000010">
    <property type="entry name" value="T-box transcription factor TBX6"/>
    <property type="match status" value="1"/>
</dbReference>
<keyword evidence="6 7" id="KW-0539">Nucleus</keyword>
<sequence length="207" mass="24219">MKLELENCDLWNSFSKLGTEMIVTKSGRRMFPALKVKLTGLKPNLKYALLLDIVPCNRNRYKFTNGRWSVTDRTEPAADLSCGRMFVHGDSPASGEHWMRQVVSFHKMKLTNNTTDQHGHIILATMHKYTPRIHVVQTDDLQSLHRIPFNTFPFQQTSFIAVTAYQNEMVTKLKIHHNPFARGFRETKNYKRYVWCLKFHTKINFSE</sequence>
<dbReference type="SUPFAM" id="SSF49417">
    <property type="entry name" value="p53-like transcription factors"/>
    <property type="match status" value="1"/>
</dbReference>
<gene>
    <name evidence="10" type="primary">20216652</name>
    <name evidence="9" type="ORF">HELRODRAFT_86699</name>
</gene>
<dbReference type="InterPro" id="IPR008967">
    <property type="entry name" value="p53-like_TF_DNA-bd_sf"/>
</dbReference>
<dbReference type="InterPro" id="IPR001699">
    <property type="entry name" value="TF_T-box"/>
</dbReference>
<dbReference type="GO" id="GO:0001708">
    <property type="term" value="P:cell fate specification"/>
    <property type="evidence" value="ECO:0000318"/>
    <property type="project" value="GO_Central"/>
</dbReference>
<dbReference type="GO" id="GO:0006357">
    <property type="term" value="P:regulation of transcription by RNA polymerase II"/>
    <property type="evidence" value="ECO:0000318"/>
    <property type="project" value="GO_Central"/>
</dbReference>
<reference evidence="10" key="3">
    <citation type="submission" date="2015-06" db="UniProtKB">
        <authorList>
            <consortium name="EnsemblMetazoa"/>
        </authorList>
    </citation>
    <scope>IDENTIFICATION</scope>
</reference>